<sequence>MSGFEIAVPAVSSAGDAAVSAGEQARVVDLASALAGVAEALPGSQATDAARALAEFWRTRIRDWSDAVFTFGRDLREATRLYADNERTAEQDFSSGQGR</sequence>
<protein>
    <recommendedName>
        <fullName evidence="3">WXG100 family type VII secretion target</fullName>
    </recommendedName>
</protein>
<dbReference type="EMBL" id="JAMTCP010000071">
    <property type="protein sequence ID" value="MCP2262460.1"/>
    <property type="molecule type" value="Genomic_DNA"/>
</dbReference>
<comment type="caution">
    <text evidence="1">The sequence shown here is derived from an EMBL/GenBank/DDBJ whole genome shotgun (WGS) entry which is preliminary data.</text>
</comment>
<evidence type="ECO:0000313" key="2">
    <source>
        <dbReference type="Proteomes" id="UP001205311"/>
    </source>
</evidence>
<proteinExistence type="predicted"/>
<dbReference type="RefSeq" id="WP_253674637.1">
    <property type="nucleotide sequence ID" value="NZ_JAMTCP010000071.1"/>
</dbReference>
<evidence type="ECO:0000313" key="1">
    <source>
        <dbReference type="EMBL" id="MCP2262460.1"/>
    </source>
</evidence>
<evidence type="ECO:0008006" key="3">
    <source>
        <dbReference type="Google" id="ProtNLM"/>
    </source>
</evidence>
<accession>A0ABT1I4G3</accession>
<gene>
    <name evidence="1" type="ORF">LX15_006199</name>
</gene>
<keyword evidence="2" id="KW-1185">Reference proteome</keyword>
<name>A0ABT1I4G3_STRSD</name>
<organism evidence="1 2">
    <name type="scientific">Streptoalloteichus tenebrarius (strain ATCC 17920 / DSM 40477 / JCM 4838 / CBS 697.72 / NBRC 16177 / NCIMB 11028 / NRRL B-12390 / A12253. 1 / ISP 5477)</name>
    <name type="common">Streptomyces tenebrarius</name>
    <dbReference type="NCBI Taxonomy" id="1933"/>
    <lineage>
        <taxon>Bacteria</taxon>
        <taxon>Bacillati</taxon>
        <taxon>Actinomycetota</taxon>
        <taxon>Actinomycetes</taxon>
        <taxon>Pseudonocardiales</taxon>
        <taxon>Pseudonocardiaceae</taxon>
        <taxon>Streptoalloteichus</taxon>
    </lineage>
</organism>
<dbReference type="Proteomes" id="UP001205311">
    <property type="component" value="Unassembled WGS sequence"/>
</dbReference>
<reference evidence="1 2" key="1">
    <citation type="submission" date="2022-06" db="EMBL/GenBank/DDBJ databases">
        <title>Genomic Encyclopedia of Archaeal and Bacterial Type Strains, Phase II (KMG-II): from individual species to whole genera.</title>
        <authorList>
            <person name="Goeker M."/>
        </authorList>
    </citation>
    <scope>NUCLEOTIDE SEQUENCE [LARGE SCALE GENOMIC DNA]</scope>
    <source>
        <strain evidence="1 2">DSM 40477</strain>
    </source>
</reference>